<dbReference type="InterPro" id="IPR002575">
    <property type="entry name" value="Aminoglycoside_PTrfase"/>
</dbReference>
<dbReference type="Gene3D" id="3.30.200.20">
    <property type="entry name" value="Phosphorylase Kinase, domain 1"/>
    <property type="match status" value="1"/>
</dbReference>
<sequence length="300" mass="32068">MMSSIRPWAEEVLQSAVVEEVPLTGGMSTALSVVTTASRRRAVLRQYPSLTWSPRRARRAAIGEALVLAALAGTEVPVPTLLGATADREDLAPAVLTSLCPGHRHSGSALEVAAELGRVLARIHSVAPIGGLADETTATVRSLRAGRPPRHGAPSALLKLVMQSVPIELETRRRVLVHNDFSVSNVLVDGDRITGVVDWTEAGCGNPGIDLGYAYVSTALSFGPPAAEELLRGYRSSTGWPVDDLSWWQLVAASRLEPDIDTWTSSANFLGPTNLTTAQVRDRFNALIDIAATRIRGNIK</sequence>
<evidence type="ECO:0000313" key="3">
    <source>
        <dbReference type="Proteomes" id="UP000559182"/>
    </source>
</evidence>
<dbReference type="EMBL" id="JACHVQ010000001">
    <property type="protein sequence ID" value="MBB2891829.1"/>
    <property type="molecule type" value="Genomic_DNA"/>
</dbReference>
<gene>
    <name evidence="2" type="ORF">FHU39_001813</name>
</gene>
<organism evidence="2 3">
    <name type="scientific">Flexivirga oryzae</name>
    <dbReference type="NCBI Taxonomy" id="1794944"/>
    <lineage>
        <taxon>Bacteria</taxon>
        <taxon>Bacillati</taxon>
        <taxon>Actinomycetota</taxon>
        <taxon>Actinomycetes</taxon>
        <taxon>Micrococcales</taxon>
        <taxon>Dermacoccaceae</taxon>
        <taxon>Flexivirga</taxon>
    </lineage>
</organism>
<dbReference type="InterPro" id="IPR011009">
    <property type="entry name" value="Kinase-like_dom_sf"/>
</dbReference>
<name>A0A839N501_9MICO</name>
<dbReference type="GO" id="GO:0016301">
    <property type="term" value="F:kinase activity"/>
    <property type="evidence" value="ECO:0007669"/>
    <property type="project" value="UniProtKB-KW"/>
</dbReference>
<evidence type="ECO:0000313" key="2">
    <source>
        <dbReference type="EMBL" id="MBB2891829.1"/>
    </source>
</evidence>
<dbReference type="Proteomes" id="UP000559182">
    <property type="component" value="Unassembled WGS sequence"/>
</dbReference>
<accession>A0A839N501</accession>
<dbReference type="SUPFAM" id="SSF56112">
    <property type="entry name" value="Protein kinase-like (PK-like)"/>
    <property type="match status" value="1"/>
</dbReference>
<dbReference type="Pfam" id="PF01636">
    <property type="entry name" value="APH"/>
    <property type="match status" value="1"/>
</dbReference>
<feature type="domain" description="Aminoglycoside phosphotransferase" evidence="1">
    <location>
        <begin position="22"/>
        <end position="241"/>
    </location>
</feature>
<dbReference type="PANTHER" id="PTHR21310">
    <property type="entry name" value="AMINOGLYCOSIDE PHOSPHOTRANSFERASE-RELATED-RELATED"/>
    <property type="match status" value="1"/>
</dbReference>
<dbReference type="Gene3D" id="3.90.1200.10">
    <property type="match status" value="1"/>
</dbReference>
<keyword evidence="3" id="KW-1185">Reference proteome</keyword>
<evidence type="ECO:0000259" key="1">
    <source>
        <dbReference type="Pfam" id="PF01636"/>
    </source>
</evidence>
<proteinExistence type="predicted"/>
<reference evidence="2 3" key="1">
    <citation type="submission" date="2020-08" db="EMBL/GenBank/DDBJ databases">
        <title>Sequencing the genomes of 1000 actinobacteria strains.</title>
        <authorList>
            <person name="Klenk H.-P."/>
        </authorList>
    </citation>
    <scope>NUCLEOTIDE SEQUENCE [LARGE SCALE GENOMIC DNA]</scope>
    <source>
        <strain evidence="2 3">DSM 105369</strain>
    </source>
</reference>
<dbReference type="InterPro" id="IPR051678">
    <property type="entry name" value="AGP_Transferase"/>
</dbReference>
<dbReference type="AlphaFoldDB" id="A0A839N501"/>
<keyword evidence="2" id="KW-0808">Transferase</keyword>
<comment type="caution">
    <text evidence="2">The sequence shown here is derived from an EMBL/GenBank/DDBJ whole genome shotgun (WGS) entry which is preliminary data.</text>
</comment>
<protein>
    <submittedName>
        <fullName evidence="2">Aminoglycoside phosphotransferase (APT) family kinase protein</fullName>
    </submittedName>
</protein>
<keyword evidence="2" id="KW-0418">Kinase</keyword>